<dbReference type="GO" id="GO:0005634">
    <property type="term" value="C:nucleus"/>
    <property type="evidence" value="ECO:0007669"/>
    <property type="project" value="TreeGrafter"/>
</dbReference>
<dbReference type="GO" id="GO:0004386">
    <property type="term" value="F:helicase activity"/>
    <property type="evidence" value="ECO:0007669"/>
    <property type="project" value="UniProtKB-KW"/>
</dbReference>
<dbReference type="OrthoDB" id="423559at2759"/>
<dbReference type="SUPFAM" id="SSF52540">
    <property type="entry name" value="P-loop containing nucleoside triphosphate hydrolases"/>
    <property type="match status" value="1"/>
</dbReference>
<feature type="compositionally biased region" description="Low complexity" evidence="5">
    <location>
        <begin position="112"/>
        <end position="138"/>
    </location>
</feature>
<dbReference type="PANTHER" id="PTHR45626:SF14">
    <property type="entry name" value="ATP-DEPENDENT DNA HELICASE (EUROFUNG)"/>
    <property type="match status" value="1"/>
</dbReference>
<dbReference type="RefSeq" id="XP_014180045.1">
    <property type="nucleotide sequence ID" value="XM_014324570.1"/>
</dbReference>
<reference evidence="7 8" key="1">
    <citation type="journal article" date="2012" name="Eukaryot. Cell">
        <title>Draft genome sequence of CBS 2479, the standard type strain of Trichosporon asahii.</title>
        <authorList>
            <person name="Yang R.Y."/>
            <person name="Li H.T."/>
            <person name="Zhu H."/>
            <person name="Zhou G.P."/>
            <person name="Wang M."/>
            <person name="Wang L."/>
        </authorList>
    </citation>
    <scope>NUCLEOTIDE SEQUENCE [LARGE SCALE GENOMIC DNA]</scope>
    <source>
        <strain evidence="8">ATCC 90039 / CBS 2479 / JCM 2466 / KCTC 7840 / NCYC 2677 / UAMH 7654</strain>
    </source>
</reference>
<feature type="domain" description="Cytochrome b5 heme-binding" evidence="6">
    <location>
        <begin position="858"/>
        <end position="960"/>
    </location>
</feature>
<dbReference type="VEuPathDB" id="FungiDB:A1Q1_01531"/>
<accession>J6EXE8</accession>
<keyword evidence="1" id="KW-0547">Nucleotide-binding</keyword>
<comment type="caution">
    <text evidence="7">The sequence shown here is derived from an EMBL/GenBank/DDBJ whole genome shotgun (WGS) entry which is preliminary data.</text>
</comment>
<dbReference type="FunFam" id="3.10.120.10:FF:000003">
    <property type="entry name" value="membrane-associated progesterone receptor component 1"/>
    <property type="match status" value="1"/>
</dbReference>
<evidence type="ECO:0000256" key="5">
    <source>
        <dbReference type="SAM" id="MobiDB-lite"/>
    </source>
</evidence>
<comment type="similarity">
    <text evidence="4">Belongs to the cytochrome b5 family. MAPR subfamily.</text>
</comment>
<dbReference type="Pfam" id="PF00176">
    <property type="entry name" value="SNF2-rel_dom"/>
    <property type="match status" value="1"/>
</dbReference>
<dbReference type="InterPro" id="IPR036400">
    <property type="entry name" value="Cyt_B5-like_heme/steroid_sf"/>
</dbReference>
<dbReference type="CDD" id="cd18793">
    <property type="entry name" value="SF2_C_SNF"/>
    <property type="match status" value="1"/>
</dbReference>
<evidence type="ECO:0000256" key="3">
    <source>
        <dbReference type="ARBA" id="ARBA00022840"/>
    </source>
</evidence>
<dbReference type="SUPFAM" id="SSF55856">
    <property type="entry name" value="Cytochrome b5-like heme/steroid binding domain"/>
    <property type="match status" value="1"/>
</dbReference>
<dbReference type="InterPro" id="IPR050628">
    <property type="entry name" value="SNF2_RAD54_helicase_TF"/>
</dbReference>
<feature type="compositionally biased region" description="Low complexity" evidence="5">
    <location>
        <begin position="1"/>
        <end position="10"/>
    </location>
</feature>
<feature type="compositionally biased region" description="Low complexity" evidence="5">
    <location>
        <begin position="85"/>
        <end position="104"/>
    </location>
</feature>
<sequence length="961" mass="105752">MSQSSQFSQRQRPRRALDYDLDSLIDLSQPTPSKPRSKDPIDLTDSPEPTFSSPAPGRRGKGGLYPVMPTAPLSPSTRPNNARARPLSSQPSLSSSSVSSQREVSLYDDFDSGFGSSISKPKKTSAPTPAPARSSAPRMANDYGAYIRPATAFKSAPRKSAFDQPGYRDGWPEWVSAPASKVPSPQSAPEPEEKDKEPEEVEMNGEDFDLNQAKFTAEDFERFHGDPEEQMRNLLAGAVGEGEGEGEEDEEGADTVEGFADGMRLMPHQVRGVKWMRERETGRKYGGILADTVQTLARVVEGRHTPSEKKAYKGGTLGRLRLARRHSQVCSRSRLITGQGELPVLASEFKARGQRAAPSDSDDSDDGLRKKLKRKKKVMAALYDVKWLRIVIVALKAKYRWCLTGTPIQNNVEELFSLFQFLRARPLDNWQVFKARISSEVKNGRTGMAMKRLHIILKAIMLRRTKDATIIVQCEFDDDEREFYDALEKKTQLTFNKFVNAGTAMANYTSVLTMLLRLRQACDHPLLVSRSAVDSDTLGRDGENFDREMSTDAVEFDDGEDLADLLSGLTVAGPKNLPGVGGKHCLDCVRITRRAGSEARGLPPSSAKIRMLLKLLREVDSRSKNTEKTIVFSQFTSFLDLIEPYFRAEGIDYVRCGQHGSQPYMLQQRRAHGSLVEPGDQAFDRAHRLGQTRAVNIWKLTVEETVEDRILANQKRELAKAVLSGEGAKNLKLTMADIMIYPVLSDVPAMHASSGGRGVHVVAGTMSWYETLTSAPVLLAIAVGISAILYVLQANPQPREHWVKQQQEAARAAAGGTSGAGSGKQATETKDPKAKLAESISVMSAPAADLAPPKDDPISVAELRQYDGSDPSKPIYVAIKGKVYDVSNKKEMYGPGAGYNVFAGKDASKGLGMSSLDPKDAIADYSTLNETQMKTLDQWDSFFAKFQADDQRYNIVGKVVP</sequence>
<dbReference type="GO" id="GO:0005524">
    <property type="term" value="F:ATP binding"/>
    <property type="evidence" value="ECO:0007669"/>
    <property type="project" value="UniProtKB-KW"/>
</dbReference>
<dbReference type="AlphaFoldDB" id="J6EXE8"/>
<dbReference type="GO" id="GO:0016787">
    <property type="term" value="F:hydrolase activity"/>
    <property type="evidence" value="ECO:0007669"/>
    <property type="project" value="UniProtKB-KW"/>
</dbReference>
<keyword evidence="2" id="KW-0378">Hydrolase</keyword>
<feature type="region of interest" description="Disordered" evidence="5">
    <location>
        <begin position="1"/>
        <end position="208"/>
    </location>
</feature>
<dbReference type="Gene3D" id="3.10.120.10">
    <property type="entry name" value="Cytochrome b5-like heme/steroid binding domain"/>
    <property type="match status" value="1"/>
</dbReference>
<organism evidence="7 8">
    <name type="scientific">Trichosporon asahii var. asahii (strain ATCC 90039 / CBS 2479 / JCM 2466 / KCTC 7840 / NBRC 103889/ NCYC 2677 / UAMH 7654)</name>
    <name type="common">Yeast</name>
    <dbReference type="NCBI Taxonomy" id="1186058"/>
    <lineage>
        <taxon>Eukaryota</taxon>
        <taxon>Fungi</taxon>
        <taxon>Dikarya</taxon>
        <taxon>Basidiomycota</taxon>
        <taxon>Agaricomycotina</taxon>
        <taxon>Tremellomycetes</taxon>
        <taxon>Trichosporonales</taxon>
        <taxon>Trichosporonaceae</taxon>
        <taxon>Trichosporon</taxon>
    </lineage>
</organism>
<dbReference type="InterPro" id="IPR000330">
    <property type="entry name" value="SNF2_N"/>
</dbReference>
<dbReference type="InterPro" id="IPR049730">
    <property type="entry name" value="SNF2/RAD54-like_C"/>
</dbReference>
<dbReference type="Gene3D" id="3.40.50.300">
    <property type="entry name" value="P-loop containing nucleotide triphosphate hydrolases"/>
    <property type="match status" value="2"/>
</dbReference>
<keyword evidence="7" id="KW-0347">Helicase</keyword>
<dbReference type="HOGENOM" id="CLU_302104_0_0_1"/>
<evidence type="ECO:0000256" key="4">
    <source>
        <dbReference type="ARBA" id="ARBA00038357"/>
    </source>
</evidence>
<dbReference type="PANTHER" id="PTHR45626">
    <property type="entry name" value="TRANSCRIPTION TERMINATION FACTOR 2-RELATED"/>
    <property type="match status" value="1"/>
</dbReference>
<feature type="compositionally biased region" description="Acidic residues" evidence="5">
    <location>
        <begin position="198"/>
        <end position="208"/>
    </location>
</feature>
<dbReference type="InterPro" id="IPR001199">
    <property type="entry name" value="Cyt_B5-like_heme/steroid-bd"/>
</dbReference>
<name>J6EXE8_TRIAS</name>
<dbReference type="GeneID" id="25985045"/>
<gene>
    <name evidence="7" type="ORF">A1Q1_01531</name>
</gene>
<keyword evidence="3" id="KW-0067">ATP-binding</keyword>
<protein>
    <submittedName>
        <fullName evidence="7">DEAD/DEAH box helicase involved in nucleotide-excision repair</fullName>
    </submittedName>
</protein>
<dbReference type="Proteomes" id="UP000002748">
    <property type="component" value="Unassembled WGS sequence"/>
</dbReference>
<evidence type="ECO:0000256" key="1">
    <source>
        <dbReference type="ARBA" id="ARBA00022741"/>
    </source>
</evidence>
<dbReference type="InterPro" id="IPR038718">
    <property type="entry name" value="SNF2-like_sf"/>
</dbReference>
<feature type="region of interest" description="Disordered" evidence="5">
    <location>
        <begin position="802"/>
        <end position="835"/>
    </location>
</feature>
<dbReference type="InterPro" id="IPR027417">
    <property type="entry name" value="P-loop_NTPase"/>
</dbReference>
<dbReference type="SMART" id="SM01117">
    <property type="entry name" value="Cyt-b5"/>
    <property type="match status" value="1"/>
</dbReference>
<dbReference type="GO" id="GO:0008094">
    <property type="term" value="F:ATP-dependent activity, acting on DNA"/>
    <property type="evidence" value="ECO:0007669"/>
    <property type="project" value="TreeGrafter"/>
</dbReference>
<evidence type="ECO:0000313" key="8">
    <source>
        <dbReference type="Proteomes" id="UP000002748"/>
    </source>
</evidence>
<evidence type="ECO:0000313" key="7">
    <source>
        <dbReference type="EMBL" id="EJT49329.1"/>
    </source>
</evidence>
<dbReference type="EMBL" id="ALBS01000173">
    <property type="protein sequence ID" value="EJT49329.1"/>
    <property type="molecule type" value="Genomic_DNA"/>
</dbReference>
<dbReference type="GO" id="GO:0020037">
    <property type="term" value="F:heme binding"/>
    <property type="evidence" value="ECO:0007669"/>
    <property type="project" value="UniProtKB-ARBA"/>
</dbReference>
<evidence type="ECO:0000256" key="2">
    <source>
        <dbReference type="ARBA" id="ARBA00022801"/>
    </source>
</evidence>
<dbReference type="Pfam" id="PF00173">
    <property type="entry name" value="Cyt-b5"/>
    <property type="match status" value="1"/>
</dbReference>
<dbReference type="KEGG" id="tasa:A1Q1_01531"/>
<dbReference type="Gene3D" id="3.40.50.10810">
    <property type="entry name" value="Tandem AAA-ATPase domain"/>
    <property type="match status" value="1"/>
</dbReference>
<evidence type="ECO:0000259" key="6">
    <source>
        <dbReference type="SMART" id="SM01117"/>
    </source>
</evidence>
<feature type="compositionally biased region" description="Low complexity" evidence="5">
    <location>
        <begin position="804"/>
        <end position="815"/>
    </location>
</feature>
<dbReference type="GO" id="GO:0006281">
    <property type="term" value="P:DNA repair"/>
    <property type="evidence" value="ECO:0007669"/>
    <property type="project" value="TreeGrafter"/>
</dbReference>
<proteinExistence type="inferred from homology"/>